<sequence length="306" mass="33881">MSSRLFLTPAALVLASAQMAYAQQGAGQPPGEQPVRQISAQQVEQKAAMLNRVLNESPVAARIANSQNEEARRHFAKARDLAQHAKELSAEGQLRAADALLNEAIYEISKAQQLVPDPGTQQAAERARYSQLEDSVAALRRTAQIALPNAPAAKRAESEQNLRAAETLVDQAVALAKSDKYIEANRQMDRALMLLLKDASLRLAGHTIVYDRRFANRREEFDFELNRFREFERLVPLAMLEYRPSPEARALVDRQVAQAHELRERGEAQFGRDPIAAIRDIVEGTDSLRRALQAAGLAVPQSMSTP</sequence>
<reference evidence="2 3" key="1">
    <citation type="journal article" date="2017" name="Int. J. Syst. Evol. Microbiol.">
        <title>Ramlibacter monticola sp. nov., isolated from forest soil.</title>
        <authorList>
            <person name="Chaudhary D.K."/>
            <person name="Kim J."/>
        </authorList>
    </citation>
    <scope>NUCLEOTIDE SEQUENCE [LARGE SCALE GENOMIC DNA]</scope>
    <source>
        <strain evidence="2 3">KACC 19175</strain>
    </source>
</reference>
<gene>
    <name evidence="2" type="ORF">JJ685_06255</name>
</gene>
<dbReference type="Proteomes" id="UP000599109">
    <property type="component" value="Unassembled WGS sequence"/>
</dbReference>
<evidence type="ECO:0000256" key="1">
    <source>
        <dbReference type="SAM" id="SignalP"/>
    </source>
</evidence>
<dbReference type="RefSeq" id="WP_201673326.1">
    <property type="nucleotide sequence ID" value="NZ_JAEQNE010000001.1"/>
</dbReference>
<feature type="chain" id="PRO_5038048526" evidence="1">
    <location>
        <begin position="23"/>
        <end position="306"/>
    </location>
</feature>
<evidence type="ECO:0000313" key="3">
    <source>
        <dbReference type="Proteomes" id="UP000599109"/>
    </source>
</evidence>
<evidence type="ECO:0000313" key="2">
    <source>
        <dbReference type="EMBL" id="MBL0390744.1"/>
    </source>
</evidence>
<proteinExistence type="predicted"/>
<dbReference type="AlphaFoldDB" id="A0A936YWI7"/>
<organism evidence="2 3">
    <name type="scientific">Ramlibacter monticola</name>
    <dbReference type="NCBI Taxonomy" id="1926872"/>
    <lineage>
        <taxon>Bacteria</taxon>
        <taxon>Pseudomonadati</taxon>
        <taxon>Pseudomonadota</taxon>
        <taxon>Betaproteobacteria</taxon>
        <taxon>Burkholderiales</taxon>
        <taxon>Comamonadaceae</taxon>
        <taxon>Ramlibacter</taxon>
    </lineage>
</organism>
<name>A0A936YWI7_9BURK</name>
<protein>
    <submittedName>
        <fullName evidence="2">Uncharacterized protein</fullName>
    </submittedName>
</protein>
<comment type="caution">
    <text evidence="2">The sequence shown here is derived from an EMBL/GenBank/DDBJ whole genome shotgun (WGS) entry which is preliminary data.</text>
</comment>
<keyword evidence="1" id="KW-0732">Signal</keyword>
<keyword evidence="3" id="KW-1185">Reference proteome</keyword>
<feature type="signal peptide" evidence="1">
    <location>
        <begin position="1"/>
        <end position="22"/>
    </location>
</feature>
<accession>A0A936YWI7</accession>
<dbReference type="EMBL" id="JAEQNE010000001">
    <property type="protein sequence ID" value="MBL0390744.1"/>
    <property type="molecule type" value="Genomic_DNA"/>
</dbReference>